<dbReference type="NCBIfam" id="TIGR01630">
    <property type="entry name" value="psiM2_ORF9"/>
    <property type="match status" value="1"/>
</dbReference>
<proteinExistence type="predicted"/>
<dbReference type="KEGG" id="mhz:Metho_1211"/>
<accession>L0KWC9</accession>
<dbReference type="InterPro" id="IPR006517">
    <property type="entry name" value="Phage_terminase_lsu-like_C"/>
</dbReference>
<dbReference type="InterPro" id="IPR003587">
    <property type="entry name" value="Hint_dom_N"/>
</dbReference>
<dbReference type="PROSITE" id="PS50817">
    <property type="entry name" value="INTEIN_N_TER"/>
    <property type="match status" value="1"/>
</dbReference>
<dbReference type="InterPro" id="IPR003586">
    <property type="entry name" value="Hint_dom_C"/>
</dbReference>
<dbReference type="HOGENOM" id="CLU_337908_0_0_2"/>
<dbReference type="GeneID" id="25396965"/>
<dbReference type="Gene3D" id="3.30.420.240">
    <property type="match status" value="1"/>
</dbReference>
<sequence>MQYLGSAKSSGKQTTQPTEDELQVWASAPAAFARYCSGGRWYPAKHLVELSHRLMDVATGDITHLMIFMPPRHGKSELTSKYFPAWYLGKYPDNRVILTGYEADFAAQWGYKARNIMHEHGPALFNLTVAGNSSARDRWDIAGHLGGMSTAGVGGAITGKGAHCLSGETRIHTNFGMLRIDEVVQKAKYDERYNNRLRVLAYDHRNQRAVWKRVKATRIVRDRRLLEITTASGDKIRATDEHRFFVHERGYTEANRLCQGDRFISVKEQIKQNVRPMWRSEGWPGCTVHAVLPEAQDSSRSSEMFAVWGDIRNPIIRLPESTGKKTEGLLLFSGVFSEAPCHKECKTLCRVCSTDARETEKHVLFHGMSGSSEATEKESDMSGLWGCILPNISPDRALFKTLRQYRALKENDGSWKFSLQDRDKLCEVVRRDEATRVGERRTPVCHMWQQLQSSYPPYKRKCCGQHPDKLNINVPHLPHHPPQIECDTVSSVTKVSGNAHTVYDIQVEDCNNFFAENILVHNCLIIDDPIKNAEEANSKTYRDKSYDWYRSTAYTRIEPGGSVVIIQTRWHEDDLSGRLLKEEPEKWTVINLPALAEEGGDQLGRQPGEALFPKRYDVHALQQIKRTVGTYWWNALYQQRPAASEGAIFKRQYFQYCYIEDGLYVLRDKRVKYYDCTIYQTCDPAVSTKASADYFVLATWAVTPDQDLILLDILRTRLEGPDQINLFKQQYARWKPAYQGIEAVGVGKTLYQMLVREGLPIRELKAESDKVTRALPAAARMESGSVYFMQDLPGLDEFEEELLSFPKGKHDDQVDCLSYAVQLALQQYQDFDLSMLIKTFPR</sequence>
<dbReference type="NCBIfam" id="TIGR01443">
    <property type="entry name" value="intein_Cterm"/>
    <property type="match status" value="1"/>
</dbReference>
<dbReference type="Gene3D" id="2.170.16.10">
    <property type="entry name" value="Hedgehog/Intein (Hint) domain"/>
    <property type="match status" value="2"/>
</dbReference>
<dbReference type="EMBL" id="CP003362">
    <property type="protein sequence ID" value="AGB49441.1"/>
    <property type="molecule type" value="Genomic_DNA"/>
</dbReference>
<feature type="compositionally biased region" description="Polar residues" evidence="2">
    <location>
        <begin position="7"/>
        <end position="17"/>
    </location>
</feature>
<organism evidence="5 6">
    <name type="scientific">Methanomethylovorans hollandica (strain DSM 15978 / NBRC 107637 / DMS1)</name>
    <dbReference type="NCBI Taxonomy" id="867904"/>
    <lineage>
        <taxon>Archaea</taxon>
        <taxon>Methanobacteriati</taxon>
        <taxon>Methanobacteriota</taxon>
        <taxon>Stenosarchaea group</taxon>
        <taxon>Methanomicrobia</taxon>
        <taxon>Methanosarcinales</taxon>
        <taxon>Methanosarcinaceae</taxon>
        <taxon>Methanomethylovorans</taxon>
    </lineage>
</organism>
<dbReference type="SMART" id="SM00305">
    <property type="entry name" value="HintC"/>
    <property type="match status" value="1"/>
</dbReference>
<dbReference type="SMART" id="SM00306">
    <property type="entry name" value="HintN"/>
    <property type="match status" value="1"/>
</dbReference>
<dbReference type="RefSeq" id="WP_015324607.1">
    <property type="nucleotide sequence ID" value="NC_019977.1"/>
</dbReference>
<dbReference type="CDD" id="cd00081">
    <property type="entry name" value="Hint"/>
    <property type="match status" value="1"/>
</dbReference>
<dbReference type="GO" id="GO:0016539">
    <property type="term" value="P:intein-mediated protein splicing"/>
    <property type="evidence" value="ECO:0007669"/>
    <property type="project" value="InterPro"/>
</dbReference>
<dbReference type="InterPro" id="IPR006141">
    <property type="entry name" value="Intein_N"/>
</dbReference>
<dbReference type="STRING" id="867904.Metho_1211"/>
<dbReference type="InterPro" id="IPR035421">
    <property type="entry name" value="Terminase_6C"/>
</dbReference>
<dbReference type="Pfam" id="PF17289">
    <property type="entry name" value="Terminase_6C"/>
    <property type="match status" value="1"/>
</dbReference>
<dbReference type="OrthoDB" id="142222at2157"/>
<evidence type="ECO:0000256" key="1">
    <source>
        <dbReference type="ARBA" id="ARBA00022612"/>
    </source>
</evidence>
<evidence type="ECO:0000313" key="5">
    <source>
        <dbReference type="EMBL" id="AGB49441.1"/>
    </source>
</evidence>
<evidence type="ECO:0000256" key="2">
    <source>
        <dbReference type="SAM" id="MobiDB-lite"/>
    </source>
</evidence>
<dbReference type="InterPro" id="IPR030934">
    <property type="entry name" value="Intein_C"/>
</dbReference>
<keyword evidence="1" id="KW-1188">Viral release from host cell</keyword>
<evidence type="ECO:0000259" key="4">
    <source>
        <dbReference type="SMART" id="SM00306"/>
    </source>
</evidence>
<feature type="domain" description="Hint" evidence="3">
    <location>
        <begin position="481"/>
        <end position="528"/>
    </location>
</feature>
<evidence type="ECO:0000313" key="6">
    <source>
        <dbReference type="Proteomes" id="UP000010866"/>
    </source>
</evidence>
<name>L0KWC9_METHD</name>
<dbReference type="SUPFAM" id="SSF51294">
    <property type="entry name" value="Hedgehog/intein (Hint) domain"/>
    <property type="match status" value="1"/>
</dbReference>
<gene>
    <name evidence="5" type="ordered locus">Metho_1211</name>
</gene>
<evidence type="ECO:0000259" key="3">
    <source>
        <dbReference type="SMART" id="SM00305"/>
    </source>
</evidence>
<dbReference type="Proteomes" id="UP000010866">
    <property type="component" value="Chromosome"/>
</dbReference>
<dbReference type="AlphaFoldDB" id="L0KWC9"/>
<keyword evidence="6" id="KW-1185">Reference proteome</keyword>
<feature type="domain" description="Hint" evidence="4">
    <location>
        <begin position="162"/>
        <end position="267"/>
    </location>
</feature>
<feature type="region of interest" description="Disordered" evidence="2">
    <location>
        <begin position="1"/>
        <end position="20"/>
    </location>
</feature>
<dbReference type="NCBIfam" id="TIGR01445">
    <property type="entry name" value="intein_Nterm"/>
    <property type="match status" value="1"/>
</dbReference>
<dbReference type="InterPro" id="IPR036844">
    <property type="entry name" value="Hint_dom_sf"/>
</dbReference>
<protein>
    <submittedName>
        <fullName evidence="5">Putative phage protein, putative large terminase</fullName>
    </submittedName>
</protein>
<reference evidence="6" key="1">
    <citation type="submission" date="2012-02" db="EMBL/GenBank/DDBJ databases">
        <title>Complete sequence of chromosome of Methanomethylovorans hollandica DSM 15978.</title>
        <authorList>
            <person name="Lucas S."/>
            <person name="Copeland A."/>
            <person name="Lapidus A."/>
            <person name="Glavina del Rio T."/>
            <person name="Dalin E."/>
            <person name="Tice H."/>
            <person name="Bruce D."/>
            <person name="Goodwin L."/>
            <person name="Pitluck S."/>
            <person name="Peters L."/>
            <person name="Mikhailova N."/>
            <person name="Held B."/>
            <person name="Kyrpides N."/>
            <person name="Mavromatis K."/>
            <person name="Ivanova N."/>
            <person name="Brettin T."/>
            <person name="Detter J.C."/>
            <person name="Han C."/>
            <person name="Larimer F."/>
            <person name="Land M."/>
            <person name="Hauser L."/>
            <person name="Markowitz V."/>
            <person name="Cheng J.-F."/>
            <person name="Hugenholtz P."/>
            <person name="Woyke T."/>
            <person name="Wu D."/>
            <person name="Spring S."/>
            <person name="Schroeder M."/>
            <person name="Brambilla E."/>
            <person name="Klenk H.-P."/>
            <person name="Eisen J.A."/>
        </authorList>
    </citation>
    <scope>NUCLEOTIDE SEQUENCE [LARGE SCALE GENOMIC DNA]</scope>
    <source>
        <strain evidence="6">DSM 15978 / NBRC 107637 / DMS1</strain>
    </source>
</reference>
<dbReference type="Pfam" id="PF14890">
    <property type="entry name" value="Intein_splicing"/>
    <property type="match status" value="1"/>
</dbReference>
<dbReference type="PROSITE" id="PS50818">
    <property type="entry name" value="INTEIN_C_TER"/>
    <property type="match status" value="1"/>
</dbReference>